<dbReference type="SUPFAM" id="SSF52540">
    <property type="entry name" value="P-loop containing nucleoside triphosphate hydrolases"/>
    <property type="match status" value="1"/>
</dbReference>
<reference evidence="4 5" key="1">
    <citation type="submission" date="2020-07" db="EMBL/GenBank/DDBJ databases">
        <title>Sequencing the genomes of 1000 actinobacteria strains.</title>
        <authorList>
            <person name="Klenk H.-P."/>
        </authorList>
    </citation>
    <scope>NUCLEOTIDE SEQUENCE [LARGE SCALE GENOMIC DNA]</scope>
    <source>
        <strain evidence="4 5">DSM 104001</strain>
    </source>
</reference>
<dbReference type="InterPro" id="IPR041664">
    <property type="entry name" value="AAA_16"/>
</dbReference>
<dbReference type="PANTHER" id="PTHR16305">
    <property type="entry name" value="TESTICULAR SOLUBLE ADENYLYL CYCLASE"/>
    <property type="match status" value="1"/>
</dbReference>
<evidence type="ECO:0000256" key="1">
    <source>
        <dbReference type="ARBA" id="ARBA00022741"/>
    </source>
</evidence>
<dbReference type="RefSeq" id="WP_179719743.1">
    <property type="nucleotide sequence ID" value="NZ_JACBZT010000001.1"/>
</dbReference>
<dbReference type="Pfam" id="PF13191">
    <property type="entry name" value="AAA_16"/>
    <property type="match status" value="1"/>
</dbReference>
<dbReference type="GO" id="GO:0005524">
    <property type="term" value="F:ATP binding"/>
    <property type="evidence" value="ECO:0007669"/>
    <property type="project" value="UniProtKB-KW"/>
</dbReference>
<name>A0A853CK10_9ACTN</name>
<dbReference type="Proteomes" id="UP000541969">
    <property type="component" value="Unassembled WGS sequence"/>
</dbReference>
<dbReference type="GO" id="GO:0004016">
    <property type="term" value="F:adenylate cyclase activity"/>
    <property type="evidence" value="ECO:0007669"/>
    <property type="project" value="TreeGrafter"/>
</dbReference>
<keyword evidence="5" id="KW-1185">Reference proteome</keyword>
<protein>
    <recommendedName>
        <fullName evidence="3">Orc1-like AAA ATPase domain-containing protein</fullName>
    </recommendedName>
</protein>
<feature type="domain" description="Orc1-like AAA ATPase" evidence="3">
    <location>
        <begin position="9"/>
        <end position="145"/>
    </location>
</feature>
<dbReference type="PANTHER" id="PTHR16305:SF35">
    <property type="entry name" value="TRANSCRIPTIONAL ACTIVATOR DOMAIN"/>
    <property type="match status" value="1"/>
</dbReference>
<dbReference type="AlphaFoldDB" id="A0A853CK10"/>
<dbReference type="Gene3D" id="3.40.50.300">
    <property type="entry name" value="P-loop containing nucleotide triphosphate hydrolases"/>
    <property type="match status" value="1"/>
</dbReference>
<evidence type="ECO:0000313" key="4">
    <source>
        <dbReference type="EMBL" id="NYJ07696.1"/>
    </source>
</evidence>
<evidence type="ECO:0000256" key="2">
    <source>
        <dbReference type="ARBA" id="ARBA00022840"/>
    </source>
</evidence>
<proteinExistence type="predicted"/>
<dbReference type="EMBL" id="JACBZT010000001">
    <property type="protein sequence ID" value="NYJ07696.1"/>
    <property type="molecule type" value="Genomic_DNA"/>
</dbReference>
<dbReference type="InterPro" id="IPR027417">
    <property type="entry name" value="P-loop_NTPase"/>
</dbReference>
<sequence>MPRAGRTSLVGRSAVLGTLDDLLDATAAGAGGAALLSGEAGIGKTRVLEECAGRAAARGALVAWGHCTELDGVPPFWAWRDVLAALGVPGAQEGRSGVLAALVDRLDVAAAERPVLLLLEDLHWADADTRWLLRGVVDATAGRSVAVLASWRTAEGGDLLADLPPRVLRIPLAPLPPTEALELAEATADGALPEDALARAAHQSGGNPFFVRELVRMQTGGAAGAERVPHGVRDVLTRRLARLDSATVEVLTAAAVLGADADLPVLAATARRPLEETGELLEHAERAGLVEPSDPTTPVRFVHAVVREVLLDEAGTRPRAALHERAALALEARRPGADEALAVHWSHVAGPEADARTLRSARRARDAARAAAALDQALAFAELAHRRSDDPEDLLVLGDVRARRGDTGPARTELLRAAAAARASGRVDVLARAALALAGGEGGFEVALHDQEQVALLEEADRDLPPGGLRARVRARLAVATYLSADPGTRLRYARSAVREAESVRDERAILHALAGYADMIGGPRHLAERRAVAENMLAVAQRLADVDGELLARRFLLVAQLESGEFAAADAQIEAFDVLARRTHEPAHLWYPPLWRGMRAQLAGRDADAEAGADEAAAIGRRAQSRNAVILAMTLRMATRWGRPDELAELEPPLTEYAADFPPRMPQLLVARASLAAGLRDRAATARFLRPLADARFRSIPEDAEFLSGLIACVEAVAFLEERDAAADLLELLAPHAGLWVVDGIGAACWGVVEEWLALLAGLLGRRDDAARWHDTAERAYRQAGAEGPLRRLTGKADGARDGEALLRREAGGWVVGWAGASAVLPDLKGLRDLATLVSRPGVPVPAVRLLAAGTGVEIAAAGGDEVLDERARSAYRDRLRTLEDEIADAEADADLGRAGRLRDEREFLLRELAAAVGLGGRARRLGDDADRARKAVTMRLRDVVTRLETPMPALARHLRAALRTGRECCYDPEQPVRWRVRTGPPPT</sequence>
<dbReference type="GO" id="GO:0005737">
    <property type="term" value="C:cytoplasm"/>
    <property type="evidence" value="ECO:0007669"/>
    <property type="project" value="TreeGrafter"/>
</dbReference>
<evidence type="ECO:0000313" key="5">
    <source>
        <dbReference type="Proteomes" id="UP000541969"/>
    </source>
</evidence>
<organism evidence="4 5">
    <name type="scientific">Petropleomorpha daqingensis</name>
    <dbReference type="NCBI Taxonomy" id="2026353"/>
    <lineage>
        <taxon>Bacteria</taxon>
        <taxon>Bacillati</taxon>
        <taxon>Actinomycetota</taxon>
        <taxon>Actinomycetes</taxon>
        <taxon>Geodermatophilales</taxon>
        <taxon>Geodermatophilaceae</taxon>
        <taxon>Petropleomorpha</taxon>
    </lineage>
</organism>
<gene>
    <name evidence="4" type="ORF">GGQ55_003974</name>
</gene>
<comment type="caution">
    <text evidence="4">The sequence shown here is derived from an EMBL/GenBank/DDBJ whole genome shotgun (WGS) entry which is preliminary data.</text>
</comment>
<evidence type="ECO:0000259" key="3">
    <source>
        <dbReference type="Pfam" id="PF13191"/>
    </source>
</evidence>
<keyword evidence="2" id="KW-0067">ATP-binding</keyword>
<accession>A0A853CK10</accession>
<keyword evidence="1" id="KW-0547">Nucleotide-binding</keyword>